<protein>
    <submittedName>
        <fullName evidence="2">Uncharacterized protein</fullName>
    </submittedName>
</protein>
<accession>A0A1X7ETI5</accession>
<reference evidence="2 3" key="1">
    <citation type="submission" date="2017-04" db="EMBL/GenBank/DDBJ databases">
        <authorList>
            <person name="Afonso C.L."/>
            <person name="Miller P.J."/>
            <person name="Scott M.A."/>
            <person name="Spackman E."/>
            <person name="Goraichik I."/>
            <person name="Dimitrov K.M."/>
            <person name="Suarez D.L."/>
            <person name="Swayne D.E."/>
        </authorList>
    </citation>
    <scope>NUCLEOTIDE SEQUENCE [LARGE SCALE GENOMIC DNA]</scope>
    <source>
        <strain evidence="2 3">A2P</strain>
    </source>
</reference>
<dbReference type="Proteomes" id="UP000192936">
    <property type="component" value="Unassembled WGS sequence"/>
</dbReference>
<keyword evidence="1" id="KW-1133">Transmembrane helix</keyword>
<keyword evidence="1" id="KW-0812">Transmembrane</keyword>
<evidence type="ECO:0000313" key="2">
    <source>
        <dbReference type="EMBL" id="SMF39720.1"/>
    </source>
</evidence>
<dbReference type="EMBL" id="FXAK01000003">
    <property type="protein sequence ID" value="SMF39720.1"/>
    <property type="molecule type" value="Genomic_DNA"/>
</dbReference>
<dbReference type="RefSeq" id="WP_085084839.1">
    <property type="nucleotide sequence ID" value="NZ_FXAK01000003.1"/>
</dbReference>
<evidence type="ECO:0000313" key="3">
    <source>
        <dbReference type="Proteomes" id="UP000192936"/>
    </source>
</evidence>
<name>A0A1X7ETI5_9PROT</name>
<gene>
    <name evidence="2" type="ORF">SAMN02982917_2010</name>
</gene>
<evidence type="ECO:0000256" key="1">
    <source>
        <dbReference type="SAM" id="Phobius"/>
    </source>
</evidence>
<dbReference type="AlphaFoldDB" id="A0A1X7ETI5"/>
<feature type="transmembrane region" description="Helical" evidence="1">
    <location>
        <begin position="5"/>
        <end position="23"/>
    </location>
</feature>
<organism evidence="2 3">
    <name type="scientific">Azospirillum oryzae</name>
    <dbReference type="NCBI Taxonomy" id="286727"/>
    <lineage>
        <taxon>Bacteria</taxon>
        <taxon>Pseudomonadati</taxon>
        <taxon>Pseudomonadota</taxon>
        <taxon>Alphaproteobacteria</taxon>
        <taxon>Rhodospirillales</taxon>
        <taxon>Azospirillaceae</taxon>
        <taxon>Azospirillum</taxon>
    </lineage>
</organism>
<keyword evidence="1" id="KW-0472">Membrane</keyword>
<sequence>MGTIIALILGAMTLVGYLAYMFMPSSDNPLGDTATQTNRAAAYSTVGIMSSTQQGFTTMQSRGVAISQVLFNGSETGLNGTPVDLITDESDVMSTRQLFHPKFGTMASPPAFPSAASAAADPRTSVFYYRNNIAFRGGAGAVPLELGTTTPEIAMFAPNIKTGVCLSINAQLHNDSEEDPDQVPSSGLALSAFTGTDATPTVMTTAPAGLRARTTGCVQTTDGAYVAFVSLAKR</sequence>
<dbReference type="STRING" id="286727.SAMN02982917_2010"/>
<proteinExistence type="predicted"/>